<keyword evidence="1" id="KW-0732">Signal</keyword>
<protein>
    <recommendedName>
        <fullName evidence="3">Secreted protein</fullName>
    </recommendedName>
</protein>
<comment type="caution">
    <text evidence="2">The sequence shown here is derived from an EMBL/GenBank/DDBJ whole genome shotgun (WGS) entry which is preliminary data.</text>
</comment>
<accession>A0A101M4L3</accession>
<keyword evidence="2" id="KW-0496">Mitochondrion</keyword>
<proteinExistence type="predicted"/>
<geneLocation type="mitochondrion" evidence="2"/>
<reference evidence="2" key="1">
    <citation type="journal article" date="2015" name="Genome Biol. Evol.">
        <title>Organellar Genomes of White Spruce (Picea glauca): Assembly and Annotation.</title>
        <authorList>
            <person name="Jackman S.D."/>
            <person name="Warren R.L."/>
            <person name="Gibb E.A."/>
            <person name="Vandervalk B.P."/>
            <person name="Mohamadi H."/>
            <person name="Chu J."/>
            <person name="Raymond A."/>
            <person name="Pleasance S."/>
            <person name="Coope R."/>
            <person name="Wildung M.R."/>
            <person name="Ritland C.E."/>
            <person name="Bousquet J."/>
            <person name="Jones S.J."/>
            <person name="Bohlmann J."/>
            <person name="Birol I."/>
        </authorList>
    </citation>
    <scope>NUCLEOTIDE SEQUENCE [LARGE SCALE GENOMIC DNA]</scope>
    <source>
        <tissue evidence="2">Flushing bud</tissue>
    </source>
</reference>
<evidence type="ECO:0000256" key="1">
    <source>
        <dbReference type="SAM" id="SignalP"/>
    </source>
</evidence>
<organism evidence="2">
    <name type="scientific">Picea glauca</name>
    <name type="common">White spruce</name>
    <name type="synonym">Pinus glauca</name>
    <dbReference type="NCBI Taxonomy" id="3330"/>
    <lineage>
        <taxon>Eukaryota</taxon>
        <taxon>Viridiplantae</taxon>
        <taxon>Streptophyta</taxon>
        <taxon>Embryophyta</taxon>
        <taxon>Tracheophyta</taxon>
        <taxon>Spermatophyta</taxon>
        <taxon>Pinopsida</taxon>
        <taxon>Pinidae</taxon>
        <taxon>Conifers I</taxon>
        <taxon>Pinales</taxon>
        <taxon>Pinaceae</taxon>
        <taxon>Picea</taxon>
    </lineage>
</organism>
<dbReference type="AlphaFoldDB" id="A0A101M4L3"/>
<name>A0A101M4L3_PICGL</name>
<evidence type="ECO:0008006" key="3">
    <source>
        <dbReference type="Google" id="ProtNLM"/>
    </source>
</evidence>
<gene>
    <name evidence="2" type="ORF">ABT39_MTgene835</name>
</gene>
<feature type="signal peptide" evidence="1">
    <location>
        <begin position="1"/>
        <end position="19"/>
    </location>
</feature>
<sequence>MGLTLSSLLHVALFRLAYIVPCYRGYLRCDLFLPAITKKLPKQGIYSKPWPYFNSCPIINWSLSKKRKIKYINIFWSAVPRSIKKA</sequence>
<feature type="chain" id="PRO_5007100271" description="Secreted protein" evidence="1">
    <location>
        <begin position="20"/>
        <end position="86"/>
    </location>
</feature>
<dbReference type="EMBL" id="LKAM01000001">
    <property type="protein sequence ID" value="KUM50989.1"/>
    <property type="molecule type" value="Genomic_DNA"/>
</dbReference>
<evidence type="ECO:0000313" key="2">
    <source>
        <dbReference type="EMBL" id="KUM50989.1"/>
    </source>
</evidence>